<keyword evidence="2" id="KW-1185">Reference proteome</keyword>
<dbReference type="STRING" id="1189612.A33Q_1550"/>
<reference evidence="1 2" key="1">
    <citation type="journal article" date="2013" name="Genome Announc.">
        <title>Draft Genome Sequence of Indibacter alkaliphilus Strain LW1T, Isolated from Lonar Lake, a Haloalkaline Lake in the Buldana District of Maharashtra, India.</title>
        <authorList>
            <person name="Singh A."/>
            <person name="Kumar Jangir P."/>
            <person name="Sharma R."/>
            <person name="Singh A."/>
            <person name="Kumar Pinnaka A."/>
            <person name="Shivaji S."/>
        </authorList>
    </citation>
    <scope>NUCLEOTIDE SEQUENCE [LARGE SCALE GENOMIC DNA]</scope>
    <source>
        <strain evidence="2">CCUG 57479 / KCTC 22604 / LW1</strain>
    </source>
</reference>
<dbReference type="EMBL" id="ALWO02000025">
    <property type="protein sequence ID" value="EOZ98043.1"/>
    <property type="molecule type" value="Genomic_DNA"/>
</dbReference>
<evidence type="ECO:0000313" key="2">
    <source>
        <dbReference type="Proteomes" id="UP000006073"/>
    </source>
</evidence>
<accession>S2E703</accession>
<gene>
    <name evidence="1" type="ORF">A33Q_1550</name>
</gene>
<proteinExistence type="predicted"/>
<protein>
    <submittedName>
        <fullName evidence="1">Uncharacterized protein</fullName>
    </submittedName>
</protein>
<sequence length="37" mass="4194">MFIYILPPYFVSFILSGFSLVSKTLAISTRLNSLLIQ</sequence>
<organism evidence="1 2">
    <name type="scientific">Indibacter alkaliphilus (strain CCUG 57479 / KCTC 22604 / LW1)</name>
    <dbReference type="NCBI Taxonomy" id="1189612"/>
    <lineage>
        <taxon>Bacteria</taxon>
        <taxon>Pseudomonadati</taxon>
        <taxon>Bacteroidota</taxon>
        <taxon>Cytophagia</taxon>
        <taxon>Cytophagales</taxon>
        <taxon>Cyclobacteriaceae</taxon>
    </lineage>
</organism>
<dbReference type="Proteomes" id="UP000006073">
    <property type="component" value="Unassembled WGS sequence"/>
</dbReference>
<evidence type="ECO:0000313" key="1">
    <source>
        <dbReference type="EMBL" id="EOZ98043.1"/>
    </source>
</evidence>
<dbReference type="AlphaFoldDB" id="S2E703"/>
<name>S2E703_INDAL</name>
<comment type="caution">
    <text evidence="1">The sequence shown here is derived from an EMBL/GenBank/DDBJ whole genome shotgun (WGS) entry which is preliminary data.</text>
</comment>